<reference evidence="2 3" key="1">
    <citation type="submission" date="2020-12" db="EMBL/GenBank/DDBJ databases">
        <title>FDA dAtabase for Regulatory Grade micrObial Sequences (FDA-ARGOS): Supporting development and validation of Infectious Disease Dx tests.</title>
        <authorList>
            <person name="Sproer C."/>
            <person name="Gronow S."/>
            <person name="Severitt S."/>
            <person name="Schroder I."/>
            <person name="Tallon L."/>
            <person name="Sadzewicz L."/>
            <person name="Zhao X."/>
            <person name="Boylan J."/>
            <person name="Ott S."/>
            <person name="Bowen H."/>
            <person name="Vavikolanu K."/>
            <person name="Mehta A."/>
            <person name="Aluvathingal J."/>
            <person name="Nadendla S."/>
            <person name="Lowell S."/>
            <person name="Myers T."/>
            <person name="Yan Y."/>
            <person name="Sichtig H."/>
        </authorList>
    </citation>
    <scope>NUCLEOTIDE SEQUENCE [LARGE SCALE GENOMIC DNA]</scope>
    <source>
        <strain evidence="2 3">FDAARGOS_986</strain>
    </source>
</reference>
<evidence type="ECO:0000313" key="3">
    <source>
        <dbReference type="Proteomes" id="UP000595481"/>
    </source>
</evidence>
<dbReference type="InterPro" id="IPR000182">
    <property type="entry name" value="GNAT_dom"/>
</dbReference>
<proteinExistence type="predicted"/>
<dbReference type="Proteomes" id="UP000595481">
    <property type="component" value="Chromosome"/>
</dbReference>
<dbReference type="InterPro" id="IPR016181">
    <property type="entry name" value="Acyl_CoA_acyltransferase"/>
</dbReference>
<gene>
    <name evidence="2" type="ORF">I6H43_05150</name>
</gene>
<dbReference type="Pfam" id="PF00583">
    <property type="entry name" value="Acetyltransf_1"/>
    <property type="match status" value="1"/>
</dbReference>
<dbReference type="EMBL" id="CP066092">
    <property type="protein sequence ID" value="QQB20920.1"/>
    <property type="molecule type" value="Genomic_DNA"/>
</dbReference>
<dbReference type="SUPFAM" id="SSF55729">
    <property type="entry name" value="Acyl-CoA N-acyltransferases (Nat)"/>
    <property type="match status" value="1"/>
</dbReference>
<keyword evidence="3" id="KW-1185">Reference proteome</keyword>
<dbReference type="RefSeq" id="WP_042030290.1">
    <property type="nucleotide sequence ID" value="NZ_CAWMFX010000014.1"/>
</dbReference>
<organism evidence="2 3">
    <name type="scientific">Aeromonas jandaei</name>
    <dbReference type="NCBI Taxonomy" id="650"/>
    <lineage>
        <taxon>Bacteria</taxon>
        <taxon>Pseudomonadati</taxon>
        <taxon>Pseudomonadota</taxon>
        <taxon>Gammaproteobacteria</taxon>
        <taxon>Aeromonadales</taxon>
        <taxon>Aeromonadaceae</taxon>
        <taxon>Aeromonas</taxon>
    </lineage>
</organism>
<evidence type="ECO:0000313" key="2">
    <source>
        <dbReference type="EMBL" id="QQB20920.1"/>
    </source>
</evidence>
<sequence>MIRIEKIDASNCFEVCELTTNKDGVGTLFEQYLCCNAISLVEAAYFPGFEPRAIYRGEDLVGFVMYKGCDAPCDMVEIFRFMLDARFMGQGLGRQVFGELLAHFGREGYREVLLMIDEDNRIAKELYASFGFRFTGKIEKDEHYYSLSIEGLH</sequence>
<dbReference type="GeneID" id="69550645"/>
<feature type="domain" description="N-acetyltransferase" evidence="1">
    <location>
        <begin position="13"/>
        <end position="150"/>
    </location>
</feature>
<dbReference type="Gene3D" id="3.40.630.30">
    <property type="match status" value="1"/>
</dbReference>
<dbReference type="PROSITE" id="PS51186">
    <property type="entry name" value="GNAT"/>
    <property type="match status" value="1"/>
</dbReference>
<accession>A0A7T4ABJ4</accession>
<dbReference type="CDD" id="cd04301">
    <property type="entry name" value="NAT_SF"/>
    <property type="match status" value="1"/>
</dbReference>
<protein>
    <submittedName>
        <fullName evidence="2">GNAT family N-acetyltransferase</fullName>
    </submittedName>
</protein>
<name>A0A7T4ABJ4_AERJA</name>
<evidence type="ECO:0000259" key="1">
    <source>
        <dbReference type="PROSITE" id="PS51186"/>
    </source>
</evidence>